<feature type="region of interest" description="Disordered" evidence="1">
    <location>
        <begin position="89"/>
        <end position="112"/>
    </location>
</feature>
<proteinExistence type="predicted"/>
<gene>
    <name evidence="2" type="ORF">GCM10011574_17610</name>
</gene>
<name>A0A8H9GWH6_9ACTN</name>
<sequence>MPGSDAGGRVASSAGAVDCTTSETCGAGVGSPGAEISTSGSGSEEAEGVLLGLGLFRAEGEGALLGSLRAEGVRRAGGAVARGVPFAAASSRGARLRSDPRDGVVEPAGERSTTGCTCVPGHLIGGSSGPASAPLTSVRVSARTTIAPPTAAAVKIFARRPLWSTKTAARSGRRSSTTHDRT</sequence>
<keyword evidence="3" id="KW-1185">Reference proteome</keyword>
<evidence type="ECO:0000256" key="1">
    <source>
        <dbReference type="SAM" id="MobiDB-lite"/>
    </source>
</evidence>
<organism evidence="2 3">
    <name type="scientific">Microbispora bryophytorum</name>
    <dbReference type="NCBI Taxonomy" id="1460882"/>
    <lineage>
        <taxon>Bacteria</taxon>
        <taxon>Bacillati</taxon>
        <taxon>Actinomycetota</taxon>
        <taxon>Actinomycetes</taxon>
        <taxon>Streptosporangiales</taxon>
        <taxon>Streptosporangiaceae</taxon>
        <taxon>Microbispora</taxon>
    </lineage>
</organism>
<reference evidence="2" key="1">
    <citation type="journal article" date="2014" name="Int. J. Syst. Evol. Microbiol.">
        <title>Complete genome sequence of Corynebacterium casei LMG S-19264T (=DSM 44701T), isolated from a smear-ripened cheese.</title>
        <authorList>
            <consortium name="US DOE Joint Genome Institute (JGI-PGF)"/>
            <person name="Walter F."/>
            <person name="Albersmeier A."/>
            <person name="Kalinowski J."/>
            <person name="Ruckert C."/>
        </authorList>
    </citation>
    <scope>NUCLEOTIDE SEQUENCE</scope>
    <source>
        <strain evidence="2">CGMCC 4.7138</strain>
    </source>
</reference>
<dbReference type="Proteomes" id="UP000653480">
    <property type="component" value="Unassembled WGS sequence"/>
</dbReference>
<dbReference type="EMBL" id="BMMN01000002">
    <property type="protein sequence ID" value="GGO05631.1"/>
    <property type="molecule type" value="Genomic_DNA"/>
</dbReference>
<evidence type="ECO:0000313" key="2">
    <source>
        <dbReference type="EMBL" id="GGO05631.1"/>
    </source>
</evidence>
<dbReference type="AlphaFoldDB" id="A0A8H9GWH6"/>
<reference evidence="2" key="2">
    <citation type="submission" date="2020-09" db="EMBL/GenBank/DDBJ databases">
        <authorList>
            <person name="Sun Q."/>
            <person name="Zhou Y."/>
        </authorList>
    </citation>
    <scope>NUCLEOTIDE SEQUENCE</scope>
    <source>
        <strain evidence="2">CGMCC 4.7138</strain>
    </source>
</reference>
<protein>
    <submittedName>
        <fullName evidence="2">Uncharacterized protein</fullName>
    </submittedName>
</protein>
<feature type="region of interest" description="Disordered" evidence="1">
    <location>
        <begin position="20"/>
        <end position="43"/>
    </location>
</feature>
<evidence type="ECO:0000313" key="3">
    <source>
        <dbReference type="Proteomes" id="UP000653480"/>
    </source>
</evidence>
<accession>A0A8H9GWH6</accession>
<comment type="caution">
    <text evidence="2">The sequence shown here is derived from an EMBL/GenBank/DDBJ whole genome shotgun (WGS) entry which is preliminary data.</text>
</comment>
<feature type="compositionally biased region" description="Low complexity" evidence="1">
    <location>
        <begin position="33"/>
        <end position="43"/>
    </location>
</feature>